<evidence type="ECO:0000313" key="3">
    <source>
        <dbReference type="Proteomes" id="UP001066276"/>
    </source>
</evidence>
<sequence>MARTGHPKLWDERPSPPSVAVSTTDAKLDQILRVIMTSKQVLSAIVDAVVVEIGLLKADQQKLSSRVTHVESDVAEICLTDQELEGQCRSADEAGHVAAQEPQSKGLHLLEQARADQAQAFATAVTIWADRRLPQDSSPDKDAA</sequence>
<name>A0AAV7QI33_PLEWA</name>
<protein>
    <submittedName>
        <fullName evidence="2">Uncharacterized protein</fullName>
    </submittedName>
</protein>
<evidence type="ECO:0000313" key="2">
    <source>
        <dbReference type="EMBL" id="KAJ1138977.1"/>
    </source>
</evidence>
<dbReference type="Proteomes" id="UP001066276">
    <property type="component" value="Chromosome 6"/>
</dbReference>
<dbReference type="EMBL" id="JANPWB010000010">
    <property type="protein sequence ID" value="KAJ1138977.1"/>
    <property type="molecule type" value="Genomic_DNA"/>
</dbReference>
<accession>A0AAV7QI33</accession>
<proteinExistence type="predicted"/>
<organism evidence="2 3">
    <name type="scientific">Pleurodeles waltl</name>
    <name type="common">Iberian ribbed newt</name>
    <dbReference type="NCBI Taxonomy" id="8319"/>
    <lineage>
        <taxon>Eukaryota</taxon>
        <taxon>Metazoa</taxon>
        <taxon>Chordata</taxon>
        <taxon>Craniata</taxon>
        <taxon>Vertebrata</taxon>
        <taxon>Euteleostomi</taxon>
        <taxon>Amphibia</taxon>
        <taxon>Batrachia</taxon>
        <taxon>Caudata</taxon>
        <taxon>Salamandroidea</taxon>
        <taxon>Salamandridae</taxon>
        <taxon>Pleurodelinae</taxon>
        <taxon>Pleurodeles</taxon>
    </lineage>
</organism>
<keyword evidence="3" id="KW-1185">Reference proteome</keyword>
<feature type="region of interest" description="Disordered" evidence="1">
    <location>
        <begin position="1"/>
        <end position="21"/>
    </location>
</feature>
<comment type="caution">
    <text evidence="2">The sequence shown here is derived from an EMBL/GenBank/DDBJ whole genome shotgun (WGS) entry which is preliminary data.</text>
</comment>
<evidence type="ECO:0000256" key="1">
    <source>
        <dbReference type="SAM" id="MobiDB-lite"/>
    </source>
</evidence>
<dbReference type="AlphaFoldDB" id="A0AAV7QI33"/>
<gene>
    <name evidence="2" type="ORF">NDU88_005356</name>
</gene>
<reference evidence="2" key="1">
    <citation type="journal article" date="2022" name="bioRxiv">
        <title>Sequencing and chromosome-scale assembly of the giantPleurodeles waltlgenome.</title>
        <authorList>
            <person name="Brown T."/>
            <person name="Elewa A."/>
            <person name="Iarovenko S."/>
            <person name="Subramanian E."/>
            <person name="Araus A.J."/>
            <person name="Petzold A."/>
            <person name="Susuki M."/>
            <person name="Suzuki K.-i.T."/>
            <person name="Hayashi T."/>
            <person name="Toyoda A."/>
            <person name="Oliveira C."/>
            <person name="Osipova E."/>
            <person name="Leigh N.D."/>
            <person name="Simon A."/>
            <person name="Yun M.H."/>
        </authorList>
    </citation>
    <scope>NUCLEOTIDE SEQUENCE</scope>
    <source>
        <strain evidence="2">20211129_DDA</strain>
        <tissue evidence="2">Liver</tissue>
    </source>
</reference>